<dbReference type="GO" id="GO:0047325">
    <property type="term" value="F:inositol-3,4,5,6-tetrakisphosphate 1-kinase activity"/>
    <property type="evidence" value="ECO:0007669"/>
    <property type="project" value="UniProtKB-EC"/>
</dbReference>
<dbReference type="GO" id="GO:0005524">
    <property type="term" value="F:ATP binding"/>
    <property type="evidence" value="ECO:0007669"/>
    <property type="project" value="UniProtKB-KW"/>
</dbReference>
<dbReference type="InterPro" id="IPR008656">
    <property type="entry name" value="Inositol_tetrakis-P_1-kinase"/>
</dbReference>
<keyword evidence="4 8" id="KW-0547">Nucleotide-binding</keyword>
<name>A0A6B2FXJ9_MYXSQ</name>
<comment type="similarity">
    <text evidence="1 8">Belongs to the ITPK1 family.</text>
</comment>
<evidence type="ECO:0000256" key="5">
    <source>
        <dbReference type="ARBA" id="ARBA00022777"/>
    </source>
</evidence>
<dbReference type="InterPro" id="IPR041429">
    <property type="entry name" value="ITPK1_N"/>
</dbReference>
<dbReference type="GO" id="GO:0052726">
    <property type="term" value="F:inositol-1,3,4-trisphosphate 5-kinase activity"/>
    <property type="evidence" value="ECO:0007669"/>
    <property type="project" value="InterPro"/>
</dbReference>
<organism evidence="12">
    <name type="scientific">Myxobolus squamalis</name>
    <name type="common">Myxosporean</name>
    <dbReference type="NCBI Taxonomy" id="59785"/>
    <lineage>
        <taxon>Eukaryota</taxon>
        <taxon>Metazoa</taxon>
        <taxon>Cnidaria</taxon>
        <taxon>Myxozoa</taxon>
        <taxon>Myxosporea</taxon>
        <taxon>Bivalvulida</taxon>
        <taxon>Platysporina</taxon>
        <taxon>Myxobolidae</taxon>
        <taxon>Myxobolus</taxon>
    </lineage>
</organism>
<dbReference type="Pfam" id="PF17927">
    <property type="entry name" value="Ins134_P3_kin_N"/>
    <property type="match status" value="1"/>
</dbReference>
<feature type="binding site" evidence="9">
    <location>
        <position position="160"/>
    </location>
    <ligand>
        <name>1D-myo-inositol 1,3,4-trisphosphate</name>
        <dbReference type="ChEBI" id="CHEBI:58414"/>
    </ligand>
</feature>
<evidence type="ECO:0000256" key="3">
    <source>
        <dbReference type="ARBA" id="ARBA00022723"/>
    </source>
</evidence>
<evidence type="ECO:0000256" key="6">
    <source>
        <dbReference type="ARBA" id="ARBA00022840"/>
    </source>
</evidence>
<dbReference type="PIRSF" id="PIRSF038186">
    <property type="entry name" value="ITPK"/>
    <property type="match status" value="1"/>
</dbReference>
<comment type="subunit">
    <text evidence="8">Monomer.</text>
</comment>
<evidence type="ECO:0000256" key="1">
    <source>
        <dbReference type="ARBA" id="ARBA00009601"/>
    </source>
</evidence>
<dbReference type="GO" id="GO:0032957">
    <property type="term" value="P:inositol trisphosphate metabolic process"/>
    <property type="evidence" value="ECO:0007669"/>
    <property type="project" value="InterPro"/>
</dbReference>
<dbReference type="EMBL" id="GHBR01000581">
    <property type="protein sequence ID" value="NDJ96107.1"/>
    <property type="molecule type" value="Transcribed_RNA"/>
</dbReference>
<dbReference type="EC" id="2.7.1.134" evidence="8"/>
<feature type="binding site" evidence="9">
    <location>
        <position position="193"/>
    </location>
    <ligand>
        <name>1D-myo-inositol 1,3,4-trisphosphate</name>
        <dbReference type="ChEBI" id="CHEBI:58414"/>
    </ligand>
</feature>
<feature type="binding site" evidence="9">
    <location>
        <position position="101"/>
    </location>
    <ligand>
        <name>ATP</name>
        <dbReference type="ChEBI" id="CHEBI:30616"/>
    </ligand>
</feature>
<feature type="binding site" evidence="9">
    <location>
        <position position="56"/>
    </location>
    <ligand>
        <name>1D-myo-inositol 1,3,4-trisphosphate</name>
        <dbReference type="ChEBI" id="CHEBI:58414"/>
    </ligand>
</feature>
<feature type="domain" description="Inositol 1,3,4-trisphosphate 5/6-kinase ATP-grasp" evidence="10">
    <location>
        <begin position="119"/>
        <end position="318"/>
    </location>
</feature>
<dbReference type="PANTHER" id="PTHR14217">
    <property type="entry name" value="INOSITOL-TETRAKISPHOSPHATE 1-KINASE"/>
    <property type="match status" value="1"/>
</dbReference>
<reference evidence="12" key="1">
    <citation type="submission" date="2018-11" db="EMBL/GenBank/DDBJ databases">
        <title>Myxobolus squamalis genome and transcriptome.</title>
        <authorList>
            <person name="Yahalomi D."/>
            <person name="Atkinson S.D."/>
            <person name="Neuhof M."/>
            <person name="Chang E.S."/>
            <person name="Philippe H."/>
            <person name="Cartwright P."/>
            <person name="Bartholomew J.L."/>
            <person name="Huchon D."/>
        </authorList>
    </citation>
    <scope>NUCLEOTIDE SEQUENCE</scope>
    <source>
        <strain evidence="12">71B08</strain>
        <tissue evidence="12">Whole</tissue>
    </source>
</reference>
<keyword evidence="6 8" id="KW-0067">ATP-binding</keyword>
<sequence>MPKKFKVGCLLTAKDSLHLGLPASFDDCIHDLYEFIPINEEESILNQGPFDCILHKVSDYIKMSQSGDKTATRIVEEFTQYKEIKSICLDNPDTPLLLADRAKMFRTMDQCKFVCDNITIDVPQWVMLSNYKDISRLKKSKFTYPLICKAVCAGEGPGAHSMQLVFNPGQLDSLSVFPCVAQEFKNHNGSMSKIYAFGPHYFTCTRPSVRNFPLNGELLESSETICFDSHEAAKLSSKTFLNNFQHGFELKNSNQGDIILNEKVVIQLLKKLEKQLSFSFLGVDIIVTDDGSTYNLVDVNYLPSYDGVSDRFSLLLSLLDDFKCGKSRNYWNLSSSGS</sequence>
<evidence type="ECO:0000259" key="10">
    <source>
        <dbReference type="Pfam" id="PF05770"/>
    </source>
</evidence>
<feature type="domain" description="Inositol-tetrakisphosphate 1-kinase N-terminal" evidence="11">
    <location>
        <begin position="7"/>
        <end position="80"/>
    </location>
</feature>
<evidence type="ECO:0000256" key="7">
    <source>
        <dbReference type="ARBA" id="ARBA00022842"/>
    </source>
</evidence>
<feature type="binding site" evidence="9">
    <location>
        <begin position="182"/>
        <end position="193"/>
    </location>
    <ligand>
        <name>ATP</name>
        <dbReference type="ChEBI" id="CHEBI:30616"/>
    </ligand>
</feature>
<keyword evidence="2 8" id="KW-0808">Transferase</keyword>
<dbReference type="PANTHER" id="PTHR14217:SF1">
    <property type="entry name" value="INOSITOL-TETRAKISPHOSPHATE 1-KINASE"/>
    <property type="match status" value="1"/>
</dbReference>
<dbReference type="SUPFAM" id="SSF56059">
    <property type="entry name" value="Glutathione synthetase ATP-binding domain-like"/>
    <property type="match status" value="1"/>
</dbReference>
<keyword evidence="7 8" id="KW-0460">Magnesium</keyword>
<comment type="catalytic activity">
    <reaction evidence="8">
        <text>1D-myo-inositol 3,4,5,6-tetrakisphosphate + ATP = 1D-myo-inositol 1,3,4,5,6-pentakisphosphate + ADP + H(+)</text>
        <dbReference type="Rhea" id="RHEA:12452"/>
        <dbReference type="ChEBI" id="CHEBI:15378"/>
        <dbReference type="ChEBI" id="CHEBI:30616"/>
        <dbReference type="ChEBI" id="CHEBI:57539"/>
        <dbReference type="ChEBI" id="CHEBI:57733"/>
        <dbReference type="ChEBI" id="CHEBI:456216"/>
        <dbReference type="EC" id="2.7.1.134"/>
    </reaction>
</comment>
<dbReference type="AlphaFoldDB" id="A0A6B2FXJ9"/>
<dbReference type="GO" id="GO:0005737">
    <property type="term" value="C:cytoplasm"/>
    <property type="evidence" value="ECO:0007669"/>
    <property type="project" value="TreeGrafter"/>
</dbReference>
<comment type="cofactor">
    <cofactor evidence="8">
        <name>Mg(2+)</name>
        <dbReference type="ChEBI" id="CHEBI:18420"/>
    </cofactor>
    <text evidence="8">Binds 2 magnesium ions per subunit.</text>
</comment>
<dbReference type="InterPro" id="IPR040464">
    <property type="entry name" value="InsP(3)kin_ATP-grasp"/>
</dbReference>
<keyword evidence="5 8" id="KW-0418">Kinase</keyword>
<evidence type="ECO:0000256" key="8">
    <source>
        <dbReference type="PIRNR" id="PIRNR038186"/>
    </source>
</evidence>
<dbReference type="GO" id="GO:0052725">
    <property type="term" value="F:inositol-1,3,4-trisphosphate 6-kinase activity"/>
    <property type="evidence" value="ECO:0007669"/>
    <property type="project" value="InterPro"/>
</dbReference>
<dbReference type="GO" id="GO:0000287">
    <property type="term" value="F:magnesium ion binding"/>
    <property type="evidence" value="ECO:0007669"/>
    <property type="project" value="InterPro"/>
</dbReference>
<evidence type="ECO:0000256" key="2">
    <source>
        <dbReference type="ARBA" id="ARBA00022679"/>
    </source>
</evidence>
<keyword evidence="3 8" id="KW-0479">Metal-binding</keyword>
<feature type="binding site" evidence="9">
    <location>
        <position position="208"/>
    </location>
    <ligand>
        <name>ATP</name>
        <dbReference type="ChEBI" id="CHEBI:30616"/>
    </ligand>
</feature>
<dbReference type="Pfam" id="PF05770">
    <property type="entry name" value="Ins134_P3_kin"/>
    <property type="match status" value="1"/>
</dbReference>
<evidence type="ECO:0000313" key="12">
    <source>
        <dbReference type="EMBL" id="NDJ96107.1"/>
    </source>
</evidence>
<dbReference type="Gene3D" id="3.30.470.20">
    <property type="entry name" value="ATP-grasp fold, B domain"/>
    <property type="match status" value="1"/>
</dbReference>
<feature type="binding site" evidence="9">
    <location>
        <position position="149"/>
    </location>
    <ligand>
        <name>ATP</name>
        <dbReference type="ChEBI" id="CHEBI:30616"/>
    </ligand>
</feature>
<evidence type="ECO:0000256" key="9">
    <source>
        <dbReference type="PIRSR" id="PIRSR038186-1"/>
    </source>
</evidence>
<evidence type="ECO:0000256" key="4">
    <source>
        <dbReference type="ARBA" id="ARBA00022741"/>
    </source>
</evidence>
<comment type="function">
    <text evidence="8">Kinase that can phosphorylate various inositol polyphosphate such as Ins(3,4,5,6)P4 or Ins(1,3,4)P3.</text>
</comment>
<proteinExistence type="inferred from homology"/>
<accession>A0A6B2FXJ9</accession>
<evidence type="ECO:0000259" key="11">
    <source>
        <dbReference type="Pfam" id="PF17927"/>
    </source>
</evidence>
<protein>
    <recommendedName>
        <fullName evidence="8">Inositol-tetrakisphosphate 1-kinase</fullName>
        <ecNumber evidence="8">2.7.1.134</ecNumber>
    </recommendedName>
</protein>